<dbReference type="InterPro" id="IPR050325">
    <property type="entry name" value="Prot/Nucl_acid_deglycase"/>
</dbReference>
<evidence type="ECO:0000313" key="3">
    <source>
        <dbReference type="EMBL" id="KYC47514.1"/>
    </source>
</evidence>
<gene>
    <name evidence="3" type="primary">pfpI_2</name>
    <name evidence="4" type="synonym">pfpI_1</name>
    <name evidence="2" type="ORF">APG10_00916</name>
    <name evidence="3" type="ORF">APG11_01114</name>
    <name evidence="4" type="ORF">APG12_00842</name>
</gene>
<proteinExistence type="predicted"/>
<keyword evidence="3" id="KW-0378">Hydrolase</keyword>
<comment type="caution">
    <text evidence="3">The sequence shown here is derived from an EMBL/GenBank/DDBJ whole genome shotgun (WGS) entry which is preliminary data.</text>
</comment>
<dbReference type="InterPro" id="IPR029062">
    <property type="entry name" value="Class_I_gatase-like"/>
</dbReference>
<evidence type="ECO:0000313" key="6">
    <source>
        <dbReference type="Proteomes" id="UP000092401"/>
    </source>
</evidence>
<sequence>MVCILMWVAQEGFRDEELFIPQSIFEEKGYTVTVVSHNEGTAWSKFGKIIEVQGIEDINLEDYDVFLLVGGPGTFNLSDDKTLHTYLKEAEKKLPLFGGICYAPNIMARSGVLKGKKATVWGGPDIFEKKGVIFESKDVVKDGNIITANGPDAALNWAKEITKYIECELKK</sequence>
<name>A0A150IS60_9EURY</name>
<dbReference type="Proteomes" id="UP000092403">
    <property type="component" value="Unassembled WGS sequence"/>
</dbReference>
<keyword evidence="3" id="KW-0326">Glycosidase</keyword>
<keyword evidence="3" id="KW-0645">Protease</keyword>
<dbReference type="EMBL" id="LNJC01000014">
    <property type="protein sequence ID" value="KYC50414.1"/>
    <property type="molecule type" value="Genomic_DNA"/>
</dbReference>
<evidence type="ECO:0000313" key="4">
    <source>
        <dbReference type="EMBL" id="KYC50414.1"/>
    </source>
</evidence>
<reference evidence="5 6" key="1">
    <citation type="journal article" date="2016" name="ISME J.">
        <title>Chasing the elusive Euryarchaeota class WSA2: genomes reveal a uniquely fastidious methyl-reducing methanogen.</title>
        <authorList>
            <person name="Nobu M.K."/>
            <person name="Narihiro T."/>
            <person name="Kuroda K."/>
            <person name="Mei R."/>
            <person name="Liu W.T."/>
        </authorList>
    </citation>
    <scope>NUCLEOTIDE SEQUENCE [LARGE SCALE GENOMIC DNA]</scope>
    <source>
        <strain evidence="2">B03fssc0709_Meth_Bin005</strain>
        <strain evidence="3">B15fssc0709_Meth_Bin003</strain>
        <strain evidence="4">BMIXfssc0709_Meth_Bin006</strain>
    </source>
</reference>
<evidence type="ECO:0000313" key="2">
    <source>
        <dbReference type="EMBL" id="KYC45344.1"/>
    </source>
</evidence>
<protein>
    <submittedName>
        <fullName evidence="3">Intracellular protease 1</fullName>
        <ecNumber evidence="3">3.2.-.-</ecNumber>
    </submittedName>
</protein>
<dbReference type="EMBL" id="LNGF01000022">
    <property type="protein sequence ID" value="KYC47514.1"/>
    <property type="molecule type" value="Genomic_DNA"/>
</dbReference>
<accession>A0A150IS60</accession>
<organism evidence="3 5">
    <name type="scientific">Candidatus Methanofastidiosum methylothiophilum</name>
    <dbReference type="NCBI Taxonomy" id="1705564"/>
    <lineage>
        <taxon>Archaea</taxon>
        <taxon>Methanobacteriati</taxon>
        <taxon>Methanobacteriota</taxon>
        <taxon>Stenosarchaea group</taxon>
        <taxon>Candidatus Methanofastidiosia</taxon>
        <taxon>Candidatus Methanofastidiosales</taxon>
        <taxon>Candidatus Methanofastidiosaceae</taxon>
        <taxon>Candidatus Methanofastidiosum</taxon>
    </lineage>
</organism>
<dbReference type="GO" id="GO:0016798">
    <property type="term" value="F:hydrolase activity, acting on glycosyl bonds"/>
    <property type="evidence" value="ECO:0007669"/>
    <property type="project" value="UniProtKB-KW"/>
</dbReference>
<dbReference type="GO" id="GO:0005737">
    <property type="term" value="C:cytoplasm"/>
    <property type="evidence" value="ECO:0007669"/>
    <property type="project" value="TreeGrafter"/>
</dbReference>
<dbReference type="EMBL" id="LNGE01000021">
    <property type="protein sequence ID" value="KYC45344.1"/>
    <property type="molecule type" value="Genomic_DNA"/>
</dbReference>
<evidence type="ECO:0000259" key="1">
    <source>
        <dbReference type="Pfam" id="PF01965"/>
    </source>
</evidence>
<dbReference type="PANTHER" id="PTHR48094">
    <property type="entry name" value="PROTEIN/NUCLEIC ACID DEGLYCASE DJ-1-RELATED"/>
    <property type="match status" value="1"/>
</dbReference>
<accession>A0A150J0D6</accession>
<dbReference type="SUPFAM" id="SSF52317">
    <property type="entry name" value="Class I glutamine amidotransferase-like"/>
    <property type="match status" value="1"/>
</dbReference>
<dbReference type="GO" id="GO:0008233">
    <property type="term" value="F:peptidase activity"/>
    <property type="evidence" value="ECO:0007669"/>
    <property type="project" value="UniProtKB-KW"/>
</dbReference>
<dbReference type="GO" id="GO:0006508">
    <property type="term" value="P:proteolysis"/>
    <property type="evidence" value="ECO:0007669"/>
    <property type="project" value="UniProtKB-KW"/>
</dbReference>
<dbReference type="AlphaFoldDB" id="A0A150IS60"/>
<evidence type="ECO:0000313" key="5">
    <source>
        <dbReference type="Proteomes" id="UP000091929"/>
    </source>
</evidence>
<dbReference type="Gene3D" id="3.40.50.880">
    <property type="match status" value="1"/>
</dbReference>
<dbReference type="Proteomes" id="UP000091929">
    <property type="component" value="Unassembled WGS sequence"/>
</dbReference>
<dbReference type="Pfam" id="PF01965">
    <property type="entry name" value="DJ-1_PfpI"/>
    <property type="match status" value="1"/>
</dbReference>
<dbReference type="EC" id="3.2.-.-" evidence="3"/>
<feature type="domain" description="DJ-1/PfpI" evidence="1">
    <location>
        <begin position="4"/>
        <end position="163"/>
    </location>
</feature>
<dbReference type="Proteomes" id="UP000092401">
    <property type="component" value="Unassembled WGS sequence"/>
</dbReference>
<dbReference type="PANTHER" id="PTHR48094:SF12">
    <property type="entry name" value="PARKINSON DISEASE PROTEIN 7 HOMOLOG"/>
    <property type="match status" value="1"/>
</dbReference>
<dbReference type="InterPro" id="IPR002818">
    <property type="entry name" value="DJ-1/PfpI"/>
</dbReference>
<accession>A0A150IKZ2</accession>